<evidence type="ECO:0000313" key="2">
    <source>
        <dbReference type="Proteomes" id="UP001172386"/>
    </source>
</evidence>
<comment type="caution">
    <text evidence="1">The sequence shown here is derived from an EMBL/GenBank/DDBJ whole genome shotgun (WGS) entry which is preliminary data.</text>
</comment>
<protein>
    <submittedName>
        <fullName evidence="1">Uncharacterized protein</fullName>
    </submittedName>
</protein>
<proteinExistence type="predicted"/>
<accession>A0ACC2ZWS3</accession>
<sequence>MAQTQAATLIVESPNVGASTMDTPAVSARILKKRETDRRCQRMIRERTKSRIAYLEGLVEQFRQQDSSGRVETLMKQLSDMKEDRDSLAKKVKSIESIISDSKLKEEPDTQPLATSSIPATSEEPEPTSALTIDTNQAYTFRQTTPNDLPSTVSPRDIPPVYHIHNKEYAAYMESSSRSSWAASTIHPGQHQSCDCSTNTSALDPSLPLNKWRYANDTLTEWFKWSPEALAMQDYILYNDDIPVRAIVEGWDAVEKRGHMHPAWRLLRGIDQTIFHSCGQRERLAILQTMGLLLQAHLNPTKEQHSKLPSFYLKRPSQDMLHSYATEYFAWPGLRERFVFSEHRYCSNIFWRLFCKSLRVQWPYEFRDCFVRNTETGLYRISPTFHERISDIRHWTMGMDMFKQYPELYNDIPAYNHIPSSISPVSRISKPFLRAPPSSSSTSESRDSTTSHEKNAGNYSQPSDLMQSRQPSPVQRQLQQPPPPQNVVPHYYPTSTGTTGTYNLGVMVSYDYAQPVIMESMPELQQPPTVNNWGYNSSLDMYQVHPA</sequence>
<organism evidence="1 2">
    <name type="scientific">Neophaeococcomyces mojaviensis</name>
    <dbReference type="NCBI Taxonomy" id="3383035"/>
    <lineage>
        <taxon>Eukaryota</taxon>
        <taxon>Fungi</taxon>
        <taxon>Dikarya</taxon>
        <taxon>Ascomycota</taxon>
        <taxon>Pezizomycotina</taxon>
        <taxon>Eurotiomycetes</taxon>
        <taxon>Chaetothyriomycetidae</taxon>
        <taxon>Chaetothyriales</taxon>
        <taxon>Chaetothyriales incertae sedis</taxon>
        <taxon>Neophaeococcomyces</taxon>
    </lineage>
</organism>
<dbReference type="Proteomes" id="UP001172386">
    <property type="component" value="Unassembled WGS sequence"/>
</dbReference>
<gene>
    <name evidence="1" type="ORF">H2198_008653</name>
</gene>
<keyword evidence="2" id="KW-1185">Reference proteome</keyword>
<dbReference type="EMBL" id="JAPDRQ010000218">
    <property type="protein sequence ID" value="KAJ9652096.1"/>
    <property type="molecule type" value="Genomic_DNA"/>
</dbReference>
<reference evidence="1" key="1">
    <citation type="submission" date="2022-10" db="EMBL/GenBank/DDBJ databases">
        <title>Culturing micro-colonial fungi from biological soil crusts in the Mojave desert and describing Neophaeococcomyces mojavensis, and introducing the new genera and species Taxawa tesnikishii.</title>
        <authorList>
            <person name="Kurbessoian T."/>
            <person name="Stajich J.E."/>
        </authorList>
    </citation>
    <scope>NUCLEOTIDE SEQUENCE</scope>
    <source>
        <strain evidence="1">JES_112</strain>
    </source>
</reference>
<name>A0ACC2ZWS3_9EURO</name>
<evidence type="ECO:0000313" key="1">
    <source>
        <dbReference type="EMBL" id="KAJ9652096.1"/>
    </source>
</evidence>